<organism evidence="2 3">
    <name type="scientific">Chaetomium fimeti</name>
    <dbReference type="NCBI Taxonomy" id="1854472"/>
    <lineage>
        <taxon>Eukaryota</taxon>
        <taxon>Fungi</taxon>
        <taxon>Dikarya</taxon>
        <taxon>Ascomycota</taxon>
        <taxon>Pezizomycotina</taxon>
        <taxon>Sordariomycetes</taxon>
        <taxon>Sordariomycetidae</taxon>
        <taxon>Sordariales</taxon>
        <taxon>Chaetomiaceae</taxon>
        <taxon>Chaetomium</taxon>
    </lineage>
</organism>
<feature type="compositionally biased region" description="Low complexity" evidence="1">
    <location>
        <begin position="256"/>
        <end position="266"/>
    </location>
</feature>
<dbReference type="EMBL" id="JAUEPN010000002">
    <property type="protein sequence ID" value="KAK3298505.1"/>
    <property type="molecule type" value="Genomic_DNA"/>
</dbReference>
<feature type="compositionally biased region" description="Basic and acidic residues" evidence="1">
    <location>
        <begin position="35"/>
        <end position="46"/>
    </location>
</feature>
<accession>A0AAE0LV59</accession>
<keyword evidence="3" id="KW-1185">Reference proteome</keyword>
<protein>
    <submittedName>
        <fullName evidence="2">Uncharacterized protein</fullName>
    </submittedName>
</protein>
<feature type="region of interest" description="Disordered" evidence="1">
    <location>
        <begin position="1"/>
        <end position="187"/>
    </location>
</feature>
<gene>
    <name evidence="2" type="ORF">B0H64DRAFT_76678</name>
</gene>
<reference evidence="2" key="2">
    <citation type="submission" date="2023-06" db="EMBL/GenBank/DDBJ databases">
        <authorList>
            <consortium name="Lawrence Berkeley National Laboratory"/>
            <person name="Haridas S."/>
            <person name="Hensen N."/>
            <person name="Bonometti L."/>
            <person name="Westerberg I."/>
            <person name="Brannstrom I.O."/>
            <person name="Guillou S."/>
            <person name="Cros-Aarteil S."/>
            <person name="Calhoun S."/>
            <person name="Kuo A."/>
            <person name="Mondo S."/>
            <person name="Pangilinan J."/>
            <person name="Riley R."/>
            <person name="Labutti K."/>
            <person name="Andreopoulos B."/>
            <person name="Lipzen A."/>
            <person name="Chen C."/>
            <person name="Yanf M."/>
            <person name="Daum C."/>
            <person name="Ng V."/>
            <person name="Clum A."/>
            <person name="Steindorff A."/>
            <person name="Ohm R."/>
            <person name="Martin F."/>
            <person name="Silar P."/>
            <person name="Natvig D."/>
            <person name="Lalanne C."/>
            <person name="Gautier V."/>
            <person name="Ament-Velasquez S.L."/>
            <person name="Kruys A."/>
            <person name="Hutchinson M.I."/>
            <person name="Powell A.J."/>
            <person name="Barry K."/>
            <person name="Miller A.N."/>
            <person name="Grigoriev I.V."/>
            <person name="Debuchy R."/>
            <person name="Gladieux P."/>
            <person name="Thoren M.H."/>
            <person name="Johannesson H."/>
        </authorList>
    </citation>
    <scope>NUCLEOTIDE SEQUENCE</scope>
    <source>
        <strain evidence="2">CBS 168.71</strain>
    </source>
</reference>
<evidence type="ECO:0000313" key="2">
    <source>
        <dbReference type="EMBL" id="KAK3298505.1"/>
    </source>
</evidence>
<dbReference type="RefSeq" id="XP_062662019.1">
    <property type="nucleotide sequence ID" value="XM_062808734.1"/>
</dbReference>
<feature type="region of interest" description="Disordered" evidence="1">
    <location>
        <begin position="491"/>
        <end position="516"/>
    </location>
</feature>
<feature type="compositionally biased region" description="Low complexity" evidence="1">
    <location>
        <begin position="440"/>
        <end position="455"/>
    </location>
</feature>
<comment type="caution">
    <text evidence="2">The sequence shown here is derived from an EMBL/GenBank/DDBJ whole genome shotgun (WGS) entry which is preliminary data.</text>
</comment>
<evidence type="ECO:0000313" key="3">
    <source>
        <dbReference type="Proteomes" id="UP001278766"/>
    </source>
</evidence>
<feature type="compositionally biased region" description="Gly residues" evidence="1">
    <location>
        <begin position="461"/>
        <end position="476"/>
    </location>
</feature>
<dbReference type="AlphaFoldDB" id="A0AAE0LV59"/>
<evidence type="ECO:0000256" key="1">
    <source>
        <dbReference type="SAM" id="MobiDB-lite"/>
    </source>
</evidence>
<proteinExistence type="predicted"/>
<feature type="compositionally biased region" description="Polar residues" evidence="1">
    <location>
        <begin position="234"/>
        <end position="250"/>
    </location>
</feature>
<sequence>MFLKKKLQTDNDTGTGEIHRPPIHHVANFSYPRTDFVHLYRKEQPGARDSQGSQSSAPPLVEDHGSDISAAEDDPQQLLKDDAQRLPKDNPRQVPGDDSRKLLEDDPQQLPAADVKMWKRWRARERKREEAERQALTNPTSDQQLAKASANPPTTHNDRSVVVPSQEQQRPHAPKPPPNACYSLFPSPSECRRRVAPAPLHIPTVPQQIGLAPSPISPNFPLPPSSRGGVTDWRNYTTATSRPGVSTTKTPGPVHSGSFAASSSDSVPLLLRSPGPTPPHSPPSTSSSSEAPQWPLEPKRCPPPEASPRSFTLAKKTTRSSPSLANLARAQRQEEALEPLPRKPPTPSDIHDRPLPPLPRDRFPPPPPPNVSVFEADTDDEDEAPEARPSSSGDARNFARRVMHGLVRHQSPQRQHDAPPDRGQSQGQSADHKRSVSDEGPSTATGSSSSSAAVPVKDRGSGGSGASGGGASGGRSGISRTLNAAARYRWGGPAAGAGEGDGAPPPRGAVSMDLPREGVRGEEVVARGRSQQDGEGLEKGGRFFGRILRRKG</sequence>
<name>A0AAE0LV59_9PEZI</name>
<dbReference type="GeneID" id="87845682"/>
<feature type="region of interest" description="Disordered" evidence="1">
    <location>
        <begin position="206"/>
        <end position="478"/>
    </location>
</feature>
<feature type="compositionally biased region" description="Pro residues" evidence="1">
    <location>
        <begin position="215"/>
        <end position="224"/>
    </location>
</feature>
<feature type="compositionally biased region" description="Polar residues" evidence="1">
    <location>
        <begin position="135"/>
        <end position="155"/>
    </location>
</feature>
<feature type="compositionally biased region" description="Basic and acidic residues" evidence="1">
    <location>
        <begin position="79"/>
        <end position="104"/>
    </location>
</feature>
<feature type="compositionally biased region" description="Basic and acidic residues" evidence="1">
    <location>
        <begin position="349"/>
        <end position="363"/>
    </location>
</feature>
<reference evidence="2" key="1">
    <citation type="journal article" date="2023" name="Mol. Phylogenet. Evol.">
        <title>Genome-scale phylogeny and comparative genomics of the fungal order Sordariales.</title>
        <authorList>
            <person name="Hensen N."/>
            <person name="Bonometti L."/>
            <person name="Westerberg I."/>
            <person name="Brannstrom I.O."/>
            <person name="Guillou S."/>
            <person name="Cros-Aarteil S."/>
            <person name="Calhoun S."/>
            <person name="Haridas S."/>
            <person name="Kuo A."/>
            <person name="Mondo S."/>
            <person name="Pangilinan J."/>
            <person name="Riley R."/>
            <person name="LaButti K."/>
            <person name="Andreopoulos B."/>
            <person name="Lipzen A."/>
            <person name="Chen C."/>
            <person name="Yan M."/>
            <person name="Daum C."/>
            <person name="Ng V."/>
            <person name="Clum A."/>
            <person name="Steindorff A."/>
            <person name="Ohm R.A."/>
            <person name="Martin F."/>
            <person name="Silar P."/>
            <person name="Natvig D.O."/>
            <person name="Lalanne C."/>
            <person name="Gautier V."/>
            <person name="Ament-Velasquez S.L."/>
            <person name="Kruys A."/>
            <person name="Hutchinson M.I."/>
            <person name="Powell A.J."/>
            <person name="Barry K."/>
            <person name="Miller A.N."/>
            <person name="Grigoriev I.V."/>
            <person name="Debuchy R."/>
            <person name="Gladieux P."/>
            <person name="Hiltunen Thoren M."/>
            <person name="Johannesson H."/>
        </authorList>
    </citation>
    <scope>NUCLEOTIDE SEQUENCE</scope>
    <source>
        <strain evidence="2">CBS 168.71</strain>
    </source>
</reference>
<feature type="compositionally biased region" description="Basic residues" evidence="1">
    <location>
        <begin position="398"/>
        <end position="407"/>
    </location>
</feature>
<dbReference type="Proteomes" id="UP001278766">
    <property type="component" value="Unassembled WGS sequence"/>
</dbReference>